<keyword evidence="4 8" id="KW-0479">Metal-binding</keyword>
<evidence type="ECO:0000256" key="9">
    <source>
        <dbReference type="RuleBase" id="RU000461"/>
    </source>
</evidence>
<evidence type="ECO:0000256" key="7">
    <source>
        <dbReference type="ARBA" id="ARBA00023033"/>
    </source>
</evidence>
<dbReference type="InterPro" id="IPR001128">
    <property type="entry name" value="Cyt_P450"/>
</dbReference>
<reference evidence="12" key="1">
    <citation type="journal article" date="2009" name="Genome Res.">
        <title>Comparative genomic analyses of the human fungal pathogens Coccidioides and their relatives.</title>
        <authorList>
            <person name="Sharpton T.J."/>
            <person name="Stajich J.E."/>
            <person name="Rounsley S.D."/>
            <person name="Gardner M.J."/>
            <person name="Wortman J.R."/>
            <person name="Jordar V.S."/>
            <person name="Maiti R."/>
            <person name="Kodira C.D."/>
            <person name="Neafsey D.E."/>
            <person name="Zeng Q."/>
            <person name="Hung C.-Y."/>
            <person name="McMahan C."/>
            <person name="Muszewska A."/>
            <person name="Grynberg M."/>
            <person name="Mandel M.A."/>
            <person name="Kellner E.M."/>
            <person name="Barker B.M."/>
            <person name="Galgiani J.N."/>
            <person name="Orbach M.J."/>
            <person name="Kirkland T.N."/>
            <person name="Cole G.T."/>
            <person name="Henn M.R."/>
            <person name="Birren B.W."/>
            <person name="Taylor J.W."/>
        </authorList>
    </citation>
    <scope>NUCLEOTIDE SEQUENCE [LARGE SCALE GENOMIC DNA]</scope>
    <source>
        <strain evidence="12">UAMH 1704</strain>
    </source>
</reference>
<dbReference type="GeneID" id="8444039"/>
<evidence type="ECO:0000256" key="5">
    <source>
        <dbReference type="ARBA" id="ARBA00023002"/>
    </source>
</evidence>
<dbReference type="EMBL" id="CH476618">
    <property type="protein sequence ID" value="EEP81767.1"/>
    <property type="molecule type" value="Genomic_DNA"/>
</dbReference>
<dbReference type="CDD" id="cd11040">
    <property type="entry name" value="CYP7_CYP8-like"/>
    <property type="match status" value="1"/>
</dbReference>
<proteinExistence type="inferred from homology"/>
<evidence type="ECO:0000256" key="8">
    <source>
        <dbReference type="PIRSR" id="PIRSR602403-1"/>
    </source>
</evidence>
<sequence>MLTIFTGWMSSVALYATIAISLPFIITWLSSSFRARWPRNGEPPMVPHWIPWLGHAYSYLFDINQFGQRVKKRYPNAGAVTCLVGGRHYYTILDAKLAGQIFRRPKPFAMEPFIVASHEAFGTPKADTEVMKMGIPGLEHECGYRDDGRRIWHTLGKMIQEHLGVEGSIHMAQTFLGQLSDDLQKVFPKQLKSTEWVTLDLRSFIMKHYLHASAASLFGTHLLDLWPTISEDFWAYDEYTKIHLAQIPEILAPKSYDCRRKILKILLQWEKDARDNRNLDKLIAEDAAWDEYWGARLMHHRTKYTAESGLSPEARASMGLVFLWGQNANAIPIGVWMMIHCLVDPNVKRRVLSAIESCRKPEGDIDMHRIVTHTYLKSVFLEALRYGVAAPTVRDVLETTQIGEYTFHKGSVIHLPSRILHMDDEVWCSKGATVSASSFWSERFLDPEQNENIENAGAGFSKAAADPIALPVGTRSKDIRDRMPAFRAFGGGNHLCPGRHFALYEIVAGMATMFTMFDIEVDEDALRVNGMPAVDQRGIGGLPPDRKFMVRMRRK</sequence>
<keyword evidence="3 8" id="KW-0349">Heme</keyword>
<dbReference type="PROSITE" id="PS00086">
    <property type="entry name" value="CYTOCHROME_P450"/>
    <property type="match status" value="1"/>
</dbReference>
<dbReference type="STRING" id="336963.C4JVP0"/>
<feature type="transmembrane region" description="Helical" evidence="10">
    <location>
        <begin position="12"/>
        <end position="29"/>
    </location>
</feature>
<keyword evidence="6 8" id="KW-0408">Iron</keyword>
<dbReference type="InterPro" id="IPR017972">
    <property type="entry name" value="Cyt_P450_CS"/>
</dbReference>
<dbReference type="VEuPathDB" id="FungiDB:UREG_06632"/>
<dbReference type="Pfam" id="PF00067">
    <property type="entry name" value="p450"/>
    <property type="match status" value="1"/>
</dbReference>
<keyword evidence="7 9" id="KW-0503">Monooxygenase</keyword>
<organism evidence="11 12">
    <name type="scientific">Uncinocarpus reesii (strain UAMH 1704)</name>
    <dbReference type="NCBI Taxonomy" id="336963"/>
    <lineage>
        <taxon>Eukaryota</taxon>
        <taxon>Fungi</taxon>
        <taxon>Dikarya</taxon>
        <taxon>Ascomycota</taxon>
        <taxon>Pezizomycotina</taxon>
        <taxon>Eurotiomycetes</taxon>
        <taxon>Eurotiomycetidae</taxon>
        <taxon>Onygenales</taxon>
        <taxon>Onygenaceae</taxon>
        <taxon>Uncinocarpus</taxon>
    </lineage>
</organism>
<feature type="binding site" description="axial binding residue" evidence="8">
    <location>
        <position position="496"/>
    </location>
    <ligand>
        <name>heme</name>
        <dbReference type="ChEBI" id="CHEBI:30413"/>
    </ligand>
    <ligandPart>
        <name>Fe</name>
        <dbReference type="ChEBI" id="CHEBI:18248"/>
    </ligandPart>
</feature>
<evidence type="ECO:0000313" key="12">
    <source>
        <dbReference type="Proteomes" id="UP000002058"/>
    </source>
</evidence>
<protein>
    <recommendedName>
        <fullName evidence="13">Cytochrome P450</fullName>
    </recommendedName>
</protein>
<dbReference type="RefSeq" id="XP_002583665.1">
    <property type="nucleotide sequence ID" value="XM_002583619.1"/>
</dbReference>
<dbReference type="eggNOG" id="KOG0684">
    <property type="taxonomic scope" value="Eukaryota"/>
</dbReference>
<dbReference type="HOGENOM" id="CLU_018012_2_1_1"/>
<dbReference type="AlphaFoldDB" id="C4JVP0"/>
<dbReference type="OMA" id="FVFRSVM"/>
<comment type="cofactor">
    <cofactor evidence="1 8">
        <name>heme</name>
        <dbReference type="ChEBI" id="CHEBI:30413"/>
    </cofactor>
</comment>
<dbReference type="PRINTS" id="PR00465">
    <property type="entry name" value="EP450IV"/>
</dbReference>
<dbReference type="InParanoid" id="C4JVP0"/>
<dbReference type="SUPFAM" id="SSF48264">
    <property type="entry name" value="Cytochrome P450"/>
    <property type="match status" value="1"/>
</dbReference>
<dbReference type="PANTHER" id="PTHR24304">
    <property type="entry name" value="CYTOCHROME P450 FAMILY 7"/>
    <property type="match status" value="1"/>
</dbReference>
<dbReference type="GO" id="GO:0008395">
    <property type="term" value="F:steroid hydroxylase activity"/>
    <property type="evidence" value="ECO:0007669"/>
    <property type="project" value="TreeGrafter"/>
</dbReference>
<dbReference type="GO" id="GO:0005506">
    <property type="term" value="F:iron ion binding"/>
    <property type="evidence" value="ECO:0007669"/>
    <property type="project" value="InterPro"/>
</dbReference>
<dbReference type="InterPro" id="IPR036396">
    <property type="entry name" value="Cyt_P450_sf"/>
</dbReference>
<keyword evidence="12" id="KW-1185">Reference proteome</keyword>
<dbReference type="PANTHER" id="PTHR24304:SF2">
    <property type="entry name" value="24-HYDROXYCHOLESTEROL 7-ALPHA-HYDROXYLASE"/>
    <property type="match status" value="1"/>
</dbReference>
<dbReference type="OrthoDB" id="3366823at2759"/>
<gene>
    <name evidence="11" type="ORF">UREG_06632</name>
</gene>
<dbReference type="Gene3D" id="1.10.630.10">
    <property type="entry name" value="Cytochrome P450"/>
    <property type="match status" value="1"/>
</dbReference>
<dbReference type="Proteomes" id="UP000002058">
    <property type="component" value="Unassembled WGS sequence"/>
</dbReference>
<dbReference type="InterPro" id="IPR002403">
    <property type="entry name" value="Cyt_P450_E_grp-IV"/>
</dbReference>
<dbReference type="GO" id="GO:0020037">
    <property type="term" value="F:heme binding"/>
    <property type="evidence" value="ECO:0007669"/>
    <property type="project" value="InterPro"/>
</dbReference>
<evidence type="ECO:0000256" key="2">
    <source>
        <dbReference type="ARBA" id="ARBA00010617"/>
    </source>
</evidence>
<evidence type="ECO:0000256" key="4">
    <source>
        <dbReference type="ARBA" id="ARBA00022723"/>
    </source>
</evidence>
<evidence type="ECO:0000256" key="1">
    <source>
        <dbReference type="ARBA" id="ARBA00001971"/>
    </source>
</evidence>
<keyword evidence="5 9" id="KW-0560">Oxidoreductase</keyword>
<evidence type="ECO:0000313" key="11">
    <source>
        <dbReference type="EMBL" id="EEP81767.1"/>
    </source>
</evidence>
<keyword evidence="10" id="KW-0472">Membrane</keyword>
<dbReference type="KEGG" id="ure:UREG_06632"/>
<accession>C4JVP0</accession>
<comment type="similarity">
    <text evidence="2 9">Belongs to the cytochrome P450 family.</text>
</comment>
<dbReference type="GO" id="GO:0016705">
    <property type="term" value="F:oxidoreductase activity, acting on paired donors, with incorporation or reduction of molecular oxygen"/>
    <property type="evidence" value="ECO:0007669"/>
    <property type="project" value="InterPro"/>
</dbReference>
<dbReference type="InterPro" id="IPR050529">
    <property type="entry name" value="CYP450_sterol_14alpha_dmase"/>
</dbReference>
<evidence type="ECO:0000256" key="3">
    <source>
        <dbReference type="ARBA" id="ARBA00022617"/>
    </source>
</evidence>
<evidence type="ECO:0000256" key="6">
    <source>
        <dbReference type="ARBA" id="ARBA00023004"/>
    </source>
</evidence>
<keyword evidence="10" id="KW-0812">Transmembrane</keyword>
<evidence type="ECO:0008006" key="13">
    <source>
        <dbReference type="Google" id="ProtNLM"/>
    </source>
</evidence>
<name>C4JVP0_UNCRE</name>
<keyword evidence="10" id="KW-1133">Transmembrane helix</keyword>
<evidence type="ECO:0000256" key="10">
    <source>
        <dbReference type="SAM" id="Phobius"/>
    </source>
</evidence>